<accession>A0A0F9RSF4</accession>
<evidence type="ECO:0000313" key="2">
    <source>
        <dbReference type="EMBL" id="KKN27906.1"/>
    </source>
</evidence>
<sequence length="98" mass="10954">MGNELAKRLANLKIEAEKREDPLLVAFVEVLQDIFNGQGEEMAAELGRPQVEILSDTIEKEAPEKQGAPQHLPPIPEEQTELHMGLDLTPRDPESEED</sequence>
<organism evidence="2">
    <name type="scientific">marine sediment metagenome</name>
    <dbReference type="NCBI Taxonomy" id="412755"/>
    <lineage>
        <taxon>unclassified sequences</taxon>
        <taxon>metagenomes</taxon>
        <taxon>ecological metagenomes</taxon>
    </lineage>
</organism>
<reference evidence="2" key="1">
    <citation type="journal article" date="2015" name="Nature">
        <title>Complex archaea that bridge the gap between prokaryotes and eukaryotes.</title>
        <authorList>
            <person name="Spang A."/>
            <person name="Saw J.H."/>
            <person name="Jorgensen S.L."/>
            <person name="Zaremba-Niedzwiedzka K."/>
            <person name="Martijn J."/>
            <person name="Lind A.E."/>
            <person name="van Eijk R."/>
            <person name="Schleper C."/>
            <person name="Guy L."/>
            <person name="Ettema T.J."/>
        </authorList>
    </citation>
    <scope>NUCLEOTIDE SEQUENCE</scope>
</reference>
<feature type="region of interest" description="Disordered" evidence="1">
    <location>
        <begin position="59"/>
        <end position="98"/>
    </location>
</feature>
<gene>
    <name evidence="2" type="ORF">LCGC14_0859610</name>
</gene>
<comment type="caution">
    <text evidence="2">The sequence shown here is derived from an EMBL/GenBank/DDBJ whole genome shotgun (WGS) entry which is preliminary data.</text>
</comment>
<proteinExistence type="predicted"/>
<name>A0A0F9RSF4_9ZZZZ</name>
<evidence type="ECO:0000256" key="1">
    <source>
        <dbReference type="SAM" id="MobiDB-lite"/>
    </source>
</evidence>
<feature type="compositionally biased region" description="Basic and acidic residues" evidence="1">
    <location>
        <begin position="89"/>
        <end position="98"/>
    </location>
</feature>
<dbReference type="EMBL" id="LAZR01002605">
    <property type="protein sequence ID" value="KKN27906.1"/>
    <property type="molecule type" value="Genomic_DNA"/>
</dbReference>
<dbReference type="AlphaFoldDB" id="A0A0F9RSF4"/>
<protein>
    <submittedName>
        <fullName evidence="2">Uncharacterized protein</fullName>
    </submittedName>
</protein>